<accession>A0ABN3V4I1</accession>
<evidence type="ECO:0000256" key="1">
    <source>
        <dbReference type="SAM" id="MobiDB-lite"/>
    </source>
</evidence>
<evidence type="ECO:0000313" key="2">
    <source>
        <dbReference type="EMBL" id="GAA2778110.1"/>
    </source>
</evidence>
<feature type="region of interest" description="Disordered" evidence="1">
    <location>
        <begin position="46"/>
        <end position="94"/>
    </location>
</feature>
<organism evidence="2 3">
    <name type="scientific">Saccharopolyspora taberi</name>
    <dbReference type="NCBI Taxonomy" id="60895"/>
    <lineage>
        <taxon>Bacteria</taxon>
        <taxon>Bacillati</taxon>
        <taxon>Actinomycetota</taxon>
        <taxon>Actinomycetes</taxon>
        <taxon>Pseudonocardiales</taxon>
        <taxon>Pseudonocardiaceae</taxon>
        <taxon>Saccharopolyspora</taxon>
    </lineage>
</organism>
<proteinExistence type="predicted"/>
<keyword evidence="3" id="KW-1185">Reference proteome</keyword>
<name>A0ABN3V4I1_9PSEU</name>
<reference evidence="2 3" key="1">
    <citation type="journal article" date="2019" name="Int. J. Syst. Evol. Microbiol.">
        <title>The Global Catalogue of Microorganisms (GCM) 10K type strain sequencing project: providing services to taxonomists for standard genome sequencing and annotation.</title>
        <authorList>
            <consortium name="The Broad Institute Genomics Platform"/>
            <consortium name="The Broad Institute Genome Sequencing Center for Infectious Disease"/>
            <person name="Wu L."/>
            <person name="Ma J."/>
        </authorList>
    </citation>
    <scope>NUCLEOTIDE SEQUENCE [LARGE SCALE GENOMIC DNA]</scope>
    <source>
        <strain evidence="2 3">JCM 9383</strain>
    </source>
</reference>
<evidence type="ECO:0000313" key="3">
    <source>
        <dbReference type="Proteomes" id="UP001500979"/>
    </source>
</evidence>
<protein>
    <submittedName>
        <fullName evidence="2">Uncharacterized protein</fullName>
    </submittedName>
</protein>
<feature type="compositionally biased region" description="Polar residues" evidence="1">
    <location>
        <begin position="77"/>
        <end position="94"/>
    </location>
</feature>
<comment type="caution">
    <text evidence="2">The sequence shown here is derived from an EMBL/GenBank/DDBJ whole genome shotgun (WGS) entry which is preliminary data.</text>
</comment>
<dbReference type="EMBL" id="BAAAUX010000005">
    <property type="protein sequence ID" value="GAA2778110.1"/>
    <property type="molecule type" value="Genomic_DNA"/>
</dbReference>
<gene>
    <name evidence="2" type="ORF">GCM10010470_09130</name>
</gene>
<dbReference type="RefSeq" id="WP_344678108.1">
    <property type="nucleotide sequence ID" value="NZ_BAAAUX010000005.1"/>
</dbReference>
<dbReference type="Proteomes" id="UP001500979">
    <property type="component" value="Unassembled WGS sequence"/>
</dbReference>
<sequence length="94" mass="10459">MKHGSVPRSITKQLEEVSIEPYNAPDGLTETAINILLGETYRELDESTLRRPSDVKADSAEKRRTRRAERRVLRALPTTNPVPALSTTTDEVAA</sequence>
<feature type="compositionally biased region" description="Basic and acidic residues" evidence="1">
    <location>
        <begin position="46"/>
        <end position="62"/>
    </location>
</feature>